<comment type="caution">
    <text evidence="2">The sequence shown here is derived from an EMBL/GenBank/DDBJ whole genome shotgun (WGS) entry which is preliminary data.</text>
</comment>
<dbReference type="InterPro" id="IPR010727">
    <property type="entry name" value="DUF1302"/>
</dbReference>
<name>A0ABS7FF67_9NEIS</name>
<keyword evidence="3" id="KW-1185">Reference proteome</keyword>
<evidence type="ECO:0000313" key="3">
    <source>
        <dbReference type="Proteomes" id="UP000711178"/>
    </source>
</evidence>
<dbReference type="EMBL" id="JAHDTB010000011">
    <property type="protein sequence ID" value="MBW8288708.1"/>
    <property type="molecule type" value="Genomic_DNA"/>
</dbReference>
<reference evidence="2 3" key="1">
    <citation type="submission" date="2021-05" db="EMBL/GenBank/DDBJ databases">
        <title>Draft Whole Genome Sequencing Of Biosensor Chromobacterium violaceum Strain CV026 Reveals A Regulatory RNA In Chromobacterium violaceum Phenotype Regulatory Network.</title>
        <authorList>
            <person name="Hong K.W."/>
            <person name="Chan K.G."/>
            <person name="Chang C.-Y."/>
        </authorList>
    </citation>
    <scope>NUCLEOTIDE SEQUENCE [LARGE SCALE GENOMIC DNA]</scope>
    <source>
        <strain evidence="2 3">ATCC 31532</strain>
    </source>
</reference>
<proteinExistence type="predicted"/>
<dbReference type="Proteomes" id="UP000711178">
    <property type="component" value="Unassembled WGS sequence"/>
</dbReference>
<organism evidence="2 3">
    <name type="scientific">Chromobacterium subtsugae</name>
    <dbReference type="NCBI Taxonomy" id="251747"/>
    <lineage>
        <taxon>Bacteria</taxon>
        <taxon>Pseudomonadati</taxon>
        <taxon>Pseudomonadota</taxon>
        <taxon>Betaproteobacteria</taxon>
        <taxon>Neisseriales</taxon>
        <taxon>Chromobacteriaceae</taxon>
        <taxon>Chromobacterium</taxon>
    </lineage>
</organism>
<dbReference type="GeneID" id="89686337"/>
<feature type="signal peptide" evidence="1">
    <location>
        <begin position="1"/>
        <end position="21"/>
    </location>
</feature>
<protein>
    <submittedName>
        <fullName evidence="2">DUF1302 family protein</fullName>
    </submittedName>
</protein>
<evidence type="ECO:0000256" key="1">
    <source>
        <dbReference type="SAM" id="SignalP"/>
    </source>
</evidence>
<dbReference type="RefSeq" id="WP_181243125.1">
    <property type="nucleotide sequence ID" value="NZ_CP142381.1"/>
</dbReference>
<gene>
    <name evidence="2" type="ORF">KIF53_13820</name>
</gene>
<evidence type="ECO:0000313" key="2">
    <source>
        <dbReference type="EMBL" id="MBW8288708.1"/>
    </source>
</evidence>
<feature type="chain" id="PRO_5046032962" evidence="1">
    <location>
        <begin position="22"/>
        <end position="605"/>
    </location>
</feature>
<dbReference type="Pfam" id="PF06980">
    <property type="entry name" value="DUF1302"/>
    <property type="match status" value="1"/>
</dbReference>
<keyword evidence="1" id="KW-0732">Signal</keyword>
<accession>A0ABS7FF67</accession>
<sequence>MRRIHACCPIAAALLAGAVHAGEITMSTLPSGLGEGSRFDWGAASLEVKGAMSAGSVYRTGNPDPAYVSHANMMDTLNDGDLNYRRGGLVSESWQGYLQGDLRYRDAGLFVSAKAWYDYGLIHGAVPHGHSPNGYAPGAPLDDSRFTALGRFSGAVLDDAYVYGRYPLGQSTLSVRLGQQVIPWITPTTFLGGIQQVNALDFNALGRAGTIPEMANVPAPALYAKLEATPRLTLDGYYQFKFEPNAYPACGTFYSGSDYAQPGCDKLTLNGSLLSILSHSNIVTSDQQSAANPLDYIQRAPDDKPYGGEFGASLNYLFEGVGLLGLFYSSQTSPMSFNQMLRTGPGVLLPAAANQGRAAPVGIAGQFRRSYPDNIHMFGVNFKTRLPGGTGIYGELSYRPNQPVAWNGADFLYGVLTGAGPLGYLAHTPTGYLARGYDTFRSSQLSLGVQQPLGRWLGGEARLSGEAGVKYLAGLPDPYMMRYGRVGFGPAPSAASPFCGGGGPSCALDGFVTSVAWGLRAKLEERYAGVAPGLDLTPSLVLGYDPKGYSQDGQFMEGRRSALWRLQGEYRKRYVFELLYLATGGGSYNVLSDRSLAMLSAGVRF</sequence>